<dbReference type="PANTHER" id="PTHR46426:SF1">
    <property type="entry name" value="PROTEIN DISULFIDE-ISOMERASE TMX3"/>
    <property type="match status" value="1"/>
</dbReference>
<keyword evidence="3 6" id="KW-1133">Transmembrane helix</keyword>
<evidence type="ECO:0000313" key="9">
    <source>
        <dbReference type="EMBL" id="WRT65369.1"/>
    </source>
</evidence>
<dbReference type="PROSITE" id="PS00194">
    <property type="entry name" value="THIOREDOXIN_1"/>
    <property type="match status" value="1"/>
</dbReference>
<dbReference type="Gene3D" id="3.40.30.10">
    <property type="entry name" value="Glutaredoxin"/>
    <property type="match status" value="3"/>
</dbReference>
<dbReference type="SUPFAM" id="SSF52833">
    <property type="entry name" value="Thioredoxin-like"/>
    <property type="match status" value="3"/>
</dbReference>
<organism evidence="9 10">
    <name type="scientific">Kwoniella shivajii</name>
    <dbReference type="NCBI Taxonomy" id="564305"/>
    <lineage>
        <taxon>Eukaryota</taxon>
        <taxon>Fungi</taxon>
        <taxon>Dikarya</taxon>
        <taxon>Basidiomycota</taxon>
        <taxon>Agaricomycotina</taxon>
        <taxon>Tremellomycetes</taxon>
        <taxon>Tremellales</taxon>
        <taxon>Cryptococcaceae</taxon>
        <taxon>Kwoniella</taxon>
    </lineage>
</organism>
<feature type="domain" description="Thioredoxin" evidence="8">
    <location>
        <begin position="23"/>
        <end position="141"/>
    </location>
</feature>
<sequence length="571" mass="63022">MRFPRFLASCLALAISLDIVSAAVAADSSDEFDLRQLTDDNFRSEIAHGVWLVEHYSPKCSHCRSFAPTWLQMAKDKQHLERLTGFHMAQVNCLAQGDLCNANGIKFYPQLMLYVDGQPKPHYTGDRSYIDLEKFIDEHSSTYAQSYMAAGTEEGRGLGGLKPNPDGVVAEIDEAQFGSLKESGPVMVEFFAPWCGHCKKLRPTYEQLAETMKGKLNVVAVDCDNHKGFCKNAGVQGYPTIRMYHHGTRTEFSGARSLDKLTAFAEKAVKVTTLQPIKLDDFDSVLTSDEAFFLYLQNYDTTVADLNSVKAALEPLLGSVPAYTSSDPFLYQKLNIANPPPTSVMLAFSSHSSRPVGSLSFPTTAESLNRFIQLHRFPTLVELTGSNHNSIMNSDARPIVVLGALHKGDEGKKEMDSLAEVAKAWKKGGRSFAQPVWFVWVDGEKWSGWLKQQYGIKKGQLPSVVVIDPPMNEYYDTTIEGTQITFDGTSIFSVLEGVYQHFLRPKRIESTLEWGSRSAAATLITFGQMSVDHPLLALVLLVGAVGLFVGLLQKCNGRDLKDSGSGGSRLD</sequence>
<comment type="subcellular location">
    <subcellularLocation>
        <location evidence="1">Endoplasmic reticulum membrane</location>
        <topology evidence="1">Single-pass membrane protein</topology>
    </subcellularLocation>
</comment>
<dbReference type="CDD" id="cd02961">
    <property type="entry name" value="PDI_a_family"/>
    <property type="match status" value="2"/>
</dbReference>
<evidence type="ECO:0000256" key="6">
    <source>
        <dbReference type="SAM" id="Phobius"/>
    </source>
</evidence>
<dbReference type="Pfam" id="PF00085">
    <property type="entry name" value="Thioredoxin"/>
    <property type="match status" value="2"/>
</dbReference>
<evidence type="ECO:0000256" key="4">
    <source>
        <dbReference type="ARBA" id="ARBA00023136"/>
    </source>
</evidence>
<gene>
    <name evidence="9" type="ORF">IL334_002312</name>
</gene>
<dbReference type="Pfam" id="PF13848">
    <property type="entry name" value="Thioredoxin_6"/>
    <property type="match status" value="1"/>
</dbReference>
<proteinExistence type="predicted"/>
<accession>A0ABZ1CVP4</accession>
<dbReference type="PRINTS" id="PR00421">
    <property type="entry name" value="THIOREDOXIN"/>
</dbReference>
<keyword evidence="4 6" id="KW-0472">Membrane</keyword>
<feature type="signal peptide" evidence="7">
    <location>
        <begin position="1"/>
        <end position="22"/>
    </location>
</feature>
<evidence type="ECO:0000256" key="7">
    <source>
        <dbReference type="SAM" id="SignalP"/>
    </source>
</evidence>
<dbReference type="RefSeq" id="XP_062790109.1">
    <property type="nucleotide sequence ID" value="XM_062934058.1"/>
</dbReference>
<dbReference type="Proteomes" id="UP001329825">
    <property type="component" value="Chromosome 3"/>
</dbReference>
<keyword evidence="10" id="KW-1185">Reference proteome</keyword>
<feature type="domain" description="Thioredoxin" evidence="8">
    <location>
        <begin position="158"/>
        <end position="270"/>
    </location>
</feature>
<dbReference type="GeneID" id="87954443"/>
<feature type="transmembrane region" description="Helical" evidence="6">
    <location>
        <begin position="535"/>
        <end position="552"/>
    </location>
</feature>
<keyword evidence="2 6" id="KW-0812">Transmembrane</keyword>
<dbReference type="InterPro" id="IPR017937">
    <property type="entry name" value="Thioredoxin_CS"/>
</dbReference>
<dbReference type="InterPro" id="IPR013766">
    <property type="entry name" value="Thioredoxin_domain"/>
</dbReference>
<reference evidence="9 10" key="1">
    <citation type="submission" date="2024-01" db="EMBL/GenBank/DDBJ databases">
        <title>Comparative genomics of Cryptococcus and Kwoniella reveals pathogenesis evolution and contrasting modes of karyotype evolution via chromosome fusion or intercentromeric recombination.</title>
        <authorList>
            <person name="Coelho M.A."/>
            <person name="David-Palma M."/>
            <person name="Shea T."/>
            <person name="Bowers K."/>
            <person name="McGinley-Smith S."/>
            <person name="Mohammad A.W."/>
            <person name="Gnirke A."/>
            <person name="Yurkov A.M."/>
            <person name="Nowrousian M."/>
            <person name="Sun S."/>
            <person name="Cuomo C.A."/>
            <person name="Heitman J."/>
        </authorList>
    </citation>
    <scope>NUCLEOTIDE SEQUENCE [LARGE SCALE GENOMIC DNA]</scope>
    <source>
        <strain evidence="9">CBS 11374</strain>
    </source>
</reference>
<evidence type="ECO:0000259" key="8">
    <source>
        <dbReference type="PROSITE" id="PS51352"/>
    </source>
</evidence>
<keyword evidence="7" id="KW-0732">Signal</keyword>
<feature type="chain" id="PRO_5046016865" evidence="7">
    <location>
        <begin position="23"/>
        <end position="571"/>
    </location>
</feature>
<name>A0ABZ1CVP4_9TREE</name>
<comment type="function">
    <text evidence="5">Probable disulfide isomerase, which participates in the folding of proteins containing disulfide bonds. May act as a dithiol oxidase. Acts as a regulator of endoplasmic reticulum-mitochondria contact sites via its ability to regulate redox signals.</text>
</comment>
<dbReference type="EMBL" id="CP141883">
    <property type="protein sequence ID" value="WRT65369.1"/>
    <property type="molecule type" value="Genomic_DNA"/>
</dbReference>
<dbReference type="PANTHER" id="PTHR46426">
    <property type="entry name" value="PROTEIN DISULFIDE-ISOMERASE TMX3"/>
    <property type="match status" value="1"/>
</dbReference>
<dbReference type="InterPro" id="IPR036249">
    <property type="entry name" value="Thioredoxin-like_sf"/>
</dbReference>
<protein>
    <submittedName>
        <fullName evidence="9">Protein disulfide-isomerase domain</fullName>
    </submittedName>
</protein>
<evidence type="ECO:0000256" key="5">
    <source>
        <dbReference type="ARBA" id="ARBA00045246"/>
    </source>
</evidence>
<evidence type="ECO:0000313" key="10">
    <source>
        <dbReference type="Proteomes" id="UP001329825"/>
    </source>
</evidence>
<evidence type="ECO:0000256" key="2">
    <source>
        <dbReference type="ARBA" id="ARBA00022692"/>
    </source>
</evidence>
<dbReference type="PROSITE" id="PS51352">
    <property type="entry name" value="THIOREDOXIN_2"/>
    <property type="match status" value="2"/>
</dbReference>
<evidence type="ECO:0000256" key="3">
    <source>
        <dbReference type="ARBA" id="ARBA00022989"/>
    </source>
</evidence>
<dbReference type="InterPro" id="IPR052250">
    <property type="entry name" value="PDI_TMX3"/>
</dbReference>
<evidence type="ECO:0000256" key="1">
    <source>
        <dbReference type="ARBA" id="ARBA00004389"/>
    </source>
</evidence>